<keyword evidence="4" id="KW-1185">Reference proteome</keyword>
<dbReference type="Pfam" id="PF07589">
    <property type="entry name" value="PEP-CTERM"/>
    <property type="match status" value="1"/>
</dbReference>
<feature type="domain" description="Ice-binding protein C-terminal" evidence="2">
    <location>
        <begin position="239"/>
        <end position="261"/>
    </location>
</feature>
<dbReference type="EMBL" id="BAABLD010000011">
    <property type="protein sequence ID" value="GAA5168802.1"/>
    <property type="molecule type" value="Genomic_DNA"/>
</dbReference>
<accession>A0ABP9QWX6</accession>
<dbReference type="Proteomes" id="UP001500547">
    <property type="component" value="Unassembled WGS sequence"/>
</dbReference>
<protein>
    <recommendedName>
        <fullName evidence="2">Ice-binding protein C-terminal domain-containing protein</fullName>
    </recommendedName>
</protein>
<reference evidence="4" key="1">
    <citation type="journal article" date="2019" name="Int. J. Syst. Evol. Microbiol.">
        <title>The Global Catalogue of Microorganisms (GCM) 10K type strain sequencing project: providing services to taxonomists for standard genome sequencing and annotation.</title>
        <authorList>
            <consortium name="The Broad Institute Genomics Platform"/>
            <consortium name="The Broad Institute Genome Sequencing Center for Infectious Disease"/>
            <person name="Wu L."/>
            <person name="Ma J."/>
        </authorList>
    </citation>
    <scope>NUCLEOTIDE SEQUENCE [LARGE SCALE GENOMIC DNA]</scope>
    <source>
        <strain evidence="4">JCM 18715</strain>
    </source>
</reference>
<dbReference type="Gene3D" id="2.60.120.200">
    <property type="match status" value="1"/>
</dbReference>
<gene>
    <name evidence="3" type="ORF">GCM10025770_29330</name>
</gene>
<evidence type="ECO:0000256" key="1">
    <source>
        <dbReference type="SAM" id="SignalP"/>
    </source>
</evidence>
<proteinExistence type="predicted"/>
<comment type="caution">
    <text evidence="3">The sequence shown here is derived from an EMBL/GenBank/DDBJ whole genome shotgun (WGS) entry which is preliminary data.</text>
</comment>
<evidence type="ECO:0000259" key="2">
    <source>
        <dbReference type="Pfam" id="PF07589"/>
    </source>
</evidence>
<feature type="chain" id="PRO_5045786489" description="Ice-binding protein C-terminal domain-containing protein" evidence="1">
    <location>
        <begin position="27"/>
        <end position="264"/>
    </location>
</feature>
<name>A0ABP9QWX6_9RHOO</name>
<evidence type="ECO:0000313" key="3">
    <source>
        <dbReference type="EMBL" id="GAA5168802.1"/>
    </source>
</evidence>
<dbReference type="NCBIfam" id="TIGR02595">
    <property type="entry name" value="PEP_CTERM"/>
    <property type="match status" value="1"/>
</dbReference>
<sequence length="264" mass="28197">MANKTSKVASLISGICLTGLMASAQATVITDFSGSTLDANVHLDVPNSSLASVTQSGGSLNFHANGNVDMWWSRNNAPFAWSERPDVSLGDKWWVETRVTMPGYSYGRLAGITFYGDTDGSGGYVDGMDFHFAIDQWGSQPVVRLQGLGDNMPGDLGGNLTGTALNYSSPSVFLRTEIIENGLADNYSFFYKLNESDAWTLLGAMSSTVDNSRAAIFLKSYQAADASFDYFTVGTDAEVPEPTGLALAALGMFGIAGMRRRKAA</sequence>
<dbReference type="RefSeq" id="WP_345533846.1">
    <property type="nucleotide sequence ID" value="NZ_BAABLD010000011.1"/>
</dbReference>
<dbReference type="InterPro" id="IPR013320">
    <property type="entry name" value="ConA-like_dom_sf"/>
</dbReference>
<feature type="signal peptide" evidence="1">
    <location>
        <begin position="1"/>
        <end position="26"/>
    </location>
</feature>
<dbReference type="InterPro" id="IPR013424">
    <property type="entry name" value="Ice-binding_C"/>
</dbReference>
<evidence type="ECO:0000313" key="4">
    <source>
        <dbReference type="Proteomes" id="UP001500547"/>
    </source>
</evidence>
<keyword evidence="1" id="KW-0732">Signal</keyword>
<dbReference type="SUPFAM" id="SSF49899">
    <property type="entry name" value="Concanavalin A-like lectins/glucanases"/>
    <property type="match status" value="1"/>
</dbReference>
<organism evidence="3 4">
    <name type="scientific">Viridibacterium curvum</name>
    <dbReference type="NCBI Taxonomy" id="1101404"/>
    <lineage>
        <taxon>Bacteria</taxon>
        <taxon>Pseudomonadati</taxon>
        <taxon>Pseudomonadota</taxon>
        <taxon>Betaproteobacteria</taxon>
        <taxon>Rhodocyclales</taxon>
        <taxon>Rhodocyclaceae</taxon>
        <taxon>Viridibacterium</taxon>
    </lineage>
</organism>